<dbReference type="GO" id="GO:0022857">
    <property type="term" value="F:transmembrane transporter activity"/>
    <property type="evidence" value="ECO:0007669"/>
    <property type="project" value="InterPro"/>
</dbReference>
<evidence type="ECO:0000256" key="5">
    <source>
        <dbReference type="ARBA" id="ARBA00023136"/>
    </source>
</evidence>
<organism evidence="7 8">
    <name type="scientific">Cloacibacillus porcorum</name>
    <dbReference type="NCBI Taxonomy" id="1197717"/>
    <lineage>
        <taxon>Bacteria</taxon>
        <taxon>Thermotogati</taxon>
        <taxon>Synergistota</taxon>
        <taxon>Synergistia</taxon>
        <taxon>Synergistales</taxon>
        <taxon>Synergistaceae</taxon>
        <taxon>Cloacibacillus</taxon>
    </lineage>
</organism>
<evidence type="ECO:0000256" key="1">
    <source>
        <dbReference type="ARBA" id="ARBA00004651"/>
    </source>
</evidence>
<reference evidence="7" key="1">
    <citation type="submission" date="2016-08" db="EMBL/GenBank/DDBJ databases">
        <title>Complete genome of Cloacibacillus porcorum.</title>
        <authorList>
            <person name="Looft T."/>
            <person name="Bayles D.O."/>
            <person name="Alt D.P."/>
        </authorList>
    </citation>
    <scope>NUCLEOTIDE SEQUENCE [LARGE SCALE GENOMIC DNA]</scope>
    <source>
        <strain evidence="7">CL-84</strain>
    </source>
</reference>
<feature type="transmembrane region" description="Helical" evidence="6">
    <location>
        <begin position="56"/>
        <end position="79"/>
    </location>
</feature>
<dbReference type="CDD" id="cd06580">
    <property type="entry name" value="TM_PBP1_transp_TpRbsC_like"/>
    <property type="match status" value="1"/>
</dbReference>
<dbReference type="Pfam" id="PF02653">
    <property type="entry name" value="BPD_transp_2"/>
    <property type="match status" value="1"/>
</dbReference>
<evidence type="ECO:0000256" key="4">
    <source>
        <dbReference type="ARBA" id="ARBA00022989"/>
    </source>
</evidence>
<feature type="transmembrane region" description="Helical" evidence="6">
    <location>
        <begin position="86"/>
        <end position="106"/>
    </location>
</feature>
<comment type="subcellular location">
    <subcellularLocation>
        <location evidence="1">Cell membrane</location>
        <topology evidence="1">Multi-pass membrane protein</topology>
    </subcellularLocation>
</comment>
<name>A0A1B2I9U9_9BACT</name>
<keyword evidence="3 6" id="KW-0812">Transmembrane</keyword>
<keyword evidence="4 6" id="KW-1133">Transmembrane helix</keyword>
<feature type="transmembrane region" description="Helical" evidence="6">
    <location>
        <begin position="286"/>
        <end position="307"/>
    </location>
</feature>
<keyword evidence="2" id="KW-1003">Cell membrane</keyword>
<feature type="transmembrane region" description="Helical" evidence="6">
    <location>
        <begin position="314"/>
        <end position="337"/>
    </location>
</feature>
<dbReference type="InterPro" id="IPR001851">
    <property type="entry name" value="ABC_transp_permease"/>
</dbReference>
<feature type="transmembrane region" description="Helical" evidence="6">
    <location>
        <begin position="148"/>
        <end position="167"/>
    </location>
</feature>
<protein>
    <submittedName>
        <fullName evidence="7">ABC transporter permease</fullName>
    </submittedName>
</protein>
<dbReference type="EMBL" id="CP016757">
    <property type="protein sequence ID" value="ANZ46715.1"/>
    <property type="molecule type" value="Genomic_DNA"/>
</dbReference>
<evidence type="ECO:0000256" key="2">
    <source>
        <dbReference type="ARBA" id="ARBA00022475"/>
    </source>
</evidence>
<feature type="transmembrane region" description="Helical" evidence="6">
    <location>
        <begin position="112"/>
        <end position="136"/>
    </location>
</feature>
<feature type="transmembrane region" description="Helical" evidence="6">
    <location>
        <begin position="243"/>
        <end position="266"/>
    </location>
</feature>
<evidence type="ECO:0000313" key="7">
    <source>
        <dbReference type="EMBL" id="ANZ46715.1"/>
    </source>
</evidence>
<keyword evidence="5 6" id="KW-0472">Membrane</keyword>
<accession>A0A1B2I9U9</accession>
<gene>
    <name evidence="7" type="ORF">BED41_14715</name>
</gene>
<feature type="transmembrane region" description="Helical" evidence="6">
    <location>
        <begin position="187"/>
        <end position="213"/>
    </location>
</feature>
<keyword evidence="8" id="KW-1185">Reference proteome</keyword>
<evidence type="ECO:0000256" key="3">
    <source>
        <dbReference type="ARBA" id="ARBA00022692"/>
    </source>
</evidence>
<dbReference type="STRING" id="1197717.BED41_14715"/>
<dbReference type="AlphaFoldDB" id="A0A1B2I9U9"/>
<evidence type="ECO:0000313" key="8">
    <source>
        <dbReference type="Proteomes" id="UP000093044"/>
    </source>
</evidence>
<dbReference type="GO" id="GO:0005886">
    <property type="term" value="C:plasma membrane"/>
    <property type="evidence" value="ECO:0007669"/>
    <property type="project" value="UniProtKB-SubCell"/>
</dbReference>
<dbReference type="PANTHER" id="PTHR47089">
    <property type="entry name" value="ABC TRANSPORTER, PERMEASE PROTEIN"/>
    <property type="match status" value="1"/>
</dbReference>
<evidence type="ECO:0000256" key="6">
    <source>
        <dbReference type="SAM" id="Phobius"/>
    </source>
</evidence>
<sequence>MKFEPRLYNPPWVNVLIPVAAVIFGLLAGGVLFAFLGVNPLKAYHEVLKGALGSSYGISEIVTKAIPLTLTALGGLICYKMLVWNIGGEGQLCLGAIATVAVVRYFPVDNWVVMFVMMFAAGAAAGGLWCMLAGVLKARWNVNETITTLMLNYIGINLSEYFIYGPWKDPMSMGFPFTPNFPDAARLWVFGNTRIHGGIFIALAIAVVFQIILKRSKWGYEISVIGENPRAARYAGIDISKNILLVTFIGGAVAGLAGMSEMAGLYGRMSRGFSMGYGYTGILVAWLARLSPIYVPLVAFLMGILLVGGDTLQVVMGLPLASLQILQGLILFSVLAAETLSRFKISVVHVEREKAASGGGEEA</sequence>
<dbReference type="KEGG" id="cpor:BED41_14715"/>
<feature type="transmembrane region" description="Helical" evidence="6">
    <location>
        <begin position="12"/>
        <end position="36"/>
    </location>
</feature>
<dbReference type="PANTHER" id="PTHR47089:SF1">
    <property type="entry name" value="GUANOSINE ABC TRANSPORTER PERMEASE PROTEIN NUPP"/>
    <property type="match status" value="1"/>
</dbReference>
<dbReference type="Proteomes" id="UP000093044">
    <property type="component" value="Chromosome"/>
</dbReference>
<proteinExistence type="predicted"/>